<dbReference type="RefSeq" id="WP_091141017.1">
    <property type="nucleotide sequence ID" value="NZ_FMVF01000003.1"/>
</dbReference>
<reference evidence="3 4" key="1">
    <citation type="submission" date="2016-10" db="EMBL/GenBank/DDBJ databases">
        <authorList>
            <person name="de Groot N.N."/>
        </authorList>
    </citation>
    <scope>NUCLEOTIDE SEQUENCE [LARGE SCALE GENOMIC DNA]</scope>
    <source>
        <strain evidence="3 4">CGMCC 1.7031</strain>
    </source>
</reference>
<dbReference type="GO" id="GO:0071793">
    <property type="term" value="P:bacillithiol biosynthetic process"/>
    <property type="evidence" value="ECO:0007669"/>
    <property type="project" value="InterPro"/>
</dbReference>
<evidence type="ECO:0000313" key="3">
    <source>
        <dbReference type="EMBL" id="SCY11827.1"/>
    </source>
</evidence>
<dbReference type="PANTHER" id="PTHR45947">
    <property type="entry name" value="SULFOQUINOVOSYL TRANSFERASE SQD2"/>
    <property type="match status" value="1"/>
</dbReference>
<evidence type="ECO:0000313" key="4">
    <source>
        <dbReference type="Proteomes" id="UP000199354"/>
    </source>
</evidence>
<accession>A0A1G5DBB1</accession>
<dbReference type="InterPro" id="IPR050194">
    <property type="entry name" value="Glycosyltransferase_grp1"/>
</dbReference>
<dbReference type="GO" id="GO:0016757">
    <property type="term" value="F:glycosyltransferase activity"/>
    <property type="evidence" value="ECO:0007669"/>
    <property type="project" value="InterPro"/>
</dbReference>
<sequence length="377" mass="42226">MKIAIVCYPTFGGSGVVATELGLELARKGHEVHFITYSQPVRLAVLDPNVHYHQVNVPEYPLFHYQPYELALSSKLVDMVKLYKIELLHVHYAIPHAYAGYMAKQMLRDEGIDIPMVTTLHGTDITLVGNHPFYKPAVTFSINKSDIVTSVSQSLKDDTLRMFNITNEIYVIPNFIELDKQVDKSKTPCYRSRIANDHERVLTHISNFRKVKRIPDVIKVFHRVQQQIPAKLMLVGDGPEKEKAELLCAELGILDKVIFFGNSNEIDQILSYSDLFLLPSESESFGLAALEAMAMGVPVISTNSGGLPEVNFDGISGYLSNVGDVEQMSANALKILSDDVTLQQFKANALETAKKFDIKNILPMYEELYQKAIGVYA</sequence>
<evidence type="ECO:0000259" key="2">
    <source>
        <dbReference type="Pfam" id="PF13439"/>
    </source>
</evidence>
<dbReference type="InterPro" id="IPR001296">
    <property type="entry name" value="Glyco_trans_1"/>
</dbReference>
<dbReference type="Pfam" id="PF00534">
    <property type="entry name" value="Glycos_transf_1"/>
    <property type="match status" value="1"/>
</dbReference>
<dbReference type="OrthoDB" id="9810929at2"/>
<proteinExistence type="predicted"/>
<keyword evidence="4" id="KW-1185">Reference proteome</keyword>
<dbReference type="SUPFAM" id="SSF53756">
    <property type="entry name" value="UDP-Glycosyltransferase/glycogen phosphorylase"/>
    <property type="match status" value="1"/>
</dbReference>
<dbReference type="NCBIfam" id="TIGR03999">
    <property type="entry name" value="thiol_BshA"/>
    <property type="match status" value="1"/>
</dbReference>
<dbReference type="Proteomes" id="UP000199354">
    <property type="component" value="Unassembled WGS sequence"/>
</dbReference>
<evidence type="ECO:0000259" key="1">
    <source>
        <dbReference type="Pfam" id="PF00534"/>
    </source>
</evidence>
<feature type="domain" description="Glycosyltransferase subfamily 4-like N-terminal" evidence="2">
    <location>
        <begin position="11"/>
        <end position="179"/>
    </location>
</feature>
<dbReference type="Pfam" id="PF13439">
    <property type="entry name" value="Glyco_transf_4"/>
    <property type="match status" value="1"/>
</dbReference>
<feature type="domain" description="Glycosyl transferase family 1" evidence="1">
    <location>
        <begin position="196"/>
        <end position="349"/>
    </location>
</feature>
<dbReference type="EMBL" id="FMVF01000003">
    <property type="protein sequence ID" value="SCY11827.1"/>
    <property type="molecule type" value="Genomic_DNA"/>
</dbReference>
<organism evidence="3 4">
    <name type="scientific">Flavobacterium caeni</name>
    <dbReference type="NCBI Taxonomy" id="490189"/>
    <lineage>
        <taxon>Bacteria</taxon>
        <taxon>Pseudomonadati</taxon>
        <taxon>Bacteroidota</taxon>
        <taxon>Flavobacteriia</taxon>
        <taxon>Flavobacteriales</taxon>
        <taxon>Flavobacteriaceae</taxon>
        <taxon>Flavobacterium</taxon>
    </lineage>
</organism>
<dbReference type="STRING" id="490189.SAMN02927903_00802"/>
<dbReference type="AlphaFoldDB" id="A0A1G5DBB1"/>
<dbReference type="PANTHER" id="PTHR45947:SF3">
    <property type="entry name" value="SULFOQUINOVOSYL TRANSFERASE SQD2"/>
    <property type="match status" value="1"/>
</dbReference>
<dbReference type="InterPro" id="IPR023881">
    <property type="entry name" value="Thiol_BshA"/>
</dbReference>
<name>A0A1G5DBB1_9FLAO</name>
<dbReference type="InterPro" id="IPR028098">
    <property type="entry name" value="Glyco_trans_4-like_N"/>
</dbReference>
<gene>
    <name evidence="3" type="ORF">SAMN02927903_00802</name>
</gene>
<protein>
    <submittedName>
        <fullName evidence="3">N-acetyl-alpha-D-glucosaminyl L-malate synthase BshA</fullName>
    </submittedName>
</protein>
<dbReference type="Gene3D" id="3.40.50.2000">
    <property type="entry name" value="Glycogen Phosphorylase B"/>
    <property type="match status" value="2"/>
</dbReference>